<reference evidence="8" key="1">
    <citation type="submission" date="2016-10" db="EMBL/GenBank/DDBJ databases">
        <authorList>
            <person name="Varghese N."/>
            <person name="Submissions S."/>
        </authorList>
    </citation>
    <scope>NUCLEOTIDE SEQUENCE [LARGE SCALE GENOMIC DNA]</scope>
    <source>
        <strain evidence="8">CGMCC 1.4250</strain>
    </source>
</reference>
<organism evidence="7 8">
    <name type="scientific">Gracilibacillus orientalis</name>
    <dbReference type="NCBI Taxonomy" id="334253"/>
    <lineage>
        <taxon>Bacteria</taxon>
        <taxon>Bacillati</taxon>
        <taxon>Bacillota</taxon>
        <taxon>Bacilli</taxon>
        <taxon>Bacillales</taxon>
        <taxon>Bacillaceae</taxon>
        <taxon>Gracilibacillus</taxon>
    </lineage>
</organism>
<feature type="domain" description="Thioredoxin" evidence="6">
    <location>
        <begin position="35"/>
        <end position="172"/>
    </location>
</feature>
<evidence type="ECO:0000256" key="2">
    <source>
        <dbReference type="ARBA" id="ARBA00022748"/>
    </source>
</evidence>
<dbReference type="InterPro" id="IPR050553">
    <property type="entry name" value="Thioredoxin_ResA/DsbE_sf"/>
</dbReference>
<evidence type="ECO:0000256" key="4">
    <source>
        <dbReference type="ARBA" id="ARBA00023157"/>
    </source>
</evidence>
<dbReference type="GO" id="GO:0030313">
    <property type="term" value="C:cell envelope"/>
    <property type="evidence" value="ECO:0007669"/>
    <property type="project" value="UniProtKB-SubCell"/>
</dbReference>
<accession>A0A1I4NSF8</accession>
<dbReference type="CDD" id="cd02966">
    <property type="entry name" value="TlpA_like_family"/>
    <property type="match status" value="1"/>
</dbReference>
<dbReference type="GO" id="GO:0017004">
    <property type="term" value="P:cytochrome complex assembly"/>
    <property type="evidence" value="ECO:0007669"/>
    <property type="project" value="UniProtKB-KW"/>
</dbReference>
<dbReference type="InterPro" id="IPR013766">
    <property type="entry name" value="Thioredoxin_domain"/>
</dbReference>
<dbReference type="PANTHER" id="PTHR42852:SF6">
    <property type="entry name" value="THIOL:DISULFIDE INTERCHANGE PROTEIN DSBE"/>
    <property type="match status" value="1"/>
</dbReference>
<evidence type="ECO:0000256" key="5">
    <source>
        <dbReference type="ARBA" id="ARBA00023284"/>
    </source>
</evidence>
<dbReference type="AlphaFoldDB" id="A0A1I4NSF8"/>
<dbReference type="STRING" id="334253.SAMN04487943_109122"/>
<dbReference type="InterPro" id="IPR000866">
    <property type="entry name" value="AhpC/TSA"/>
</dbReference>
<protein>
    <submittedName>
        <fullName evidence="7">Peroxiredoxin</fullName>
    </submittedName>
</protein>
<keyword evidence="4" id="KW-1015">Disulfide bond</keyword>
<comment type="subcellular location">
    <subcellularLocation>
        <location evidence="1">Cell envelope</location>
    </subcellularLocation>
</comment>
<gene>
    <name evidence="7" type="ORF">SAMN04487943_109122</name>
</gene>
<dbReference type="Gene3D" id="3.40.30.10">
    <property type="entry name" value="Glutaredoxin"/>
    <property type="match status" value="1"/>
</dbReference>
<name>A0A1I4NSF8_9BACI</name>
<keyword evidence="5" id="KW-0676">Redox-active center</keyword>
<evidence type="ECO:0000313" key="7">
    <source>
        <dbReference type="EMBL" id="SFM18464.1"/>
    </source>
</evidence>
<evidence type="ECO:0000313" key="8">
    <source>
        <dbReference type="Proteomes" id="UP000198565"/>
    </source>
</evidence>
<evidence type="ECO:0000256" key="3">
    <source>
        <dbReference type="ARBA" id="ARBA00022968"/>
    </source>
</evidence>
<dbReference type="PROSITE" id="PS51352">
    <property type="entry name" value="THIOREDOXIN_2"/>
    <property type="match status" value="1"/>
</dbReference>
<dbReference type="SUPFAM" id="SSF52833">
    <property type="entry name" value="Thioredoxin-like"/>
    <property type="match status" value="1"/>
</dbReference>
<keyword evidence="2" id="KW-0201">Cytochrome c-type biogenesis</keyword>
<sequence length="172" mass="20052">MKKWIFSAVLLAMIAWVVVDVLTDNKVTEADNIGLEIGNMAPDFELETWSGETVKLSDYRGEPVMLNFWATWCPPCREEMPDMQRFYQDTGMNILAINLTKTESNMEDIDPFVEEYDLTFTIPLDKKNIVGDRYQIRPVPTTYMIDSDGIIQFYVFGQLNYDQMMLEYNKLK</sequence>
<dbReference type="InterPro" id="IPR036249">
    <property type="entry name" value="Thioredoxin-like_sf"/>
</dbReference>
<dbReference type="GO" id="GO:0016209">
    <property type="term" value="F:antioxidant activity"/>
    <property type="evidence" value="ECO:0007669"/>
    <property type="project" value="InterPro"/>
</dbReference>
<proteinExistence type="predicted"/>
<dbReference type="Pfam" id="PF00578">
    <property type="entry name" value="AhpC-TSA"/>
    <property type="match status" value="1"/>
</dbReference>
<evidence type="ECO:0000256" key="1">
    <source>
        <dbReference type="ARBA" id="ARBA00004196"/>
    </source>
</evidence>
<dbReference type="InterPro" id="IPR017937">
    <property type="entry name" value="Thioredoxin_CS"/>
</dbReference>
<dbReference type="RefSeq" id="WP_091484650.1">
    <property type="nucleotide sequence ID" value="NZ_FOTR01000009.1"/>
</dbReference>
<dbReference type="EMBL" id="FOTR01000009">
    <property type="protein sequence ID" value="SFM18464.1"/>
    <property type="molecule type" value="Genomic_DNA"/>
</dbReference>
<dbReference type="PROSITE" id="PS00194">
    <property type="entry name" value="THIOREDOXIN_1"/>
    <property type="match status" value="1"/>
</dbReference>
<keyword evidence="3" id="KW-0812">Transmembrane</keyword>
<dbReference type="Proteomes" id="UP000198565">
    <property type="component" value="Unassembled WGS sequence"/>
</dbReference>
<dbReference type="GO" id="GO:0016491">
    <property type="term" value="F:oxidoreductase activity"/>
    <property type="evidence" value="ECO:0007669"/>
    <property type="project" value="InterPro"/>
</dbReference>
<dbReference type="PANTHER" id="PTHR42852">
    <property type="entry name" value="THIOL:DISULFIDE INTERCHANGE PROTEIN DSBE"/>
    <property type="match status" value="1"/>
</dbReference>
<keyword evidence="3" id="KW-0735">Signal-anchor</keyword>
<keyword evidence="8" id="KW-1185">Reference proteome</keyword>
<evidence type="ECO:0000259" key="6">
    <source>
        <dbReference type="PROSITE" id="PS51352"/>
    </source>
</evidence>
<dbReference type="OrthoDB" id="25753at2"/>